<gene>
    <name evidence="1" type="ORF">Pla52n_19630</name>
</gene>
<proteinExistence type="predicted"/>
<dbReference type="AlphaFoldDB" id="A0A5C6B3W7"/>
<dbReference type="EMBL" id="SJPN01000002">
    <property type="protein sequence ID" value="TWU06242.1"/>
    <property type="molecule type" value="Genomic_DNA"/>
</dbReference>
<evidence type="ECO:0000313" key="1">
    <source>
        <dbReference type="EMBL" id="TWU06242.1"/>
    </source>
</evidence>
<organism evidence="1 2">
    <name type="scientific">Stieleria varia</name>
    <dbReference type="NCBI Taxonomy" id="2528005"/>
    <lineage>
        <taxon>Bacteria</taxon>
        <taxon>Pseudomonadati</taxon>
        <taxon>Planctomycetota</taxon>
        <taxon>Planctomycetia</taxon>
        <taxon>Pirellulales</taxon>
        <taxon>Pirellulaceae</taxon>
        <taxon>Stieleria</taxon>
    </lineage>
</organism>
<sequence length="269" mass="30938">MMGGKKRKILVETSAVRSLVGPTTSKHRSLFQDRYRDSRVYSSVYIRMEYVRRWVCSMITIALAVSRHRSVPEALVYLEQDFSIREVKSYLACVAEVLGQCGAMNDTRAAAEEIGRCAFHWAERFDRLLGSQIQNRSRCMRGNNQLQITSFETLMDELAQFHIRFSTPVFDCDVNDFLKMDDPRSQCHRLLDSLTEKEVSCLKTLREYVEKKTCVTCTQCERIGDLVISLEQTKSYTLVHTDNSFSHLCDARGMPHEVLPSVRGTEKLN</sequence>
<keyword evidence="2" id="KW-1185">Reference proteome</keyword>
<reference evidence="1 2" key="1">
    <citation type="submission" date="2019-02" db="EMBL/GenBank/DDBJ databases">
        <title>Deep-cultivation of Planctomycetes and their phenomic and genomic characterization uncovers novel biology.</title>
        <authorList>
            <person name="Wiegand S."/>
            <person name="Jogler M."/>
            <person name="Boedeker C."/>
            <person name="Pinto D."/>
            <person name="Vollmers J."/>
            <person name="Rivas-Marin E."/>
            <person name="Kohn T."/>
            <person name="Peeters S.H."/>
            <person name="Heuer A."/>
            <person name="Rast P."/>
            <person name="Oberbeckmann S."/>
            <person name="Bunk B."/>
            <person name="Jeske O."/>
            <person name="Meyerdierks A."/>
            <person name="Storesund J.E."/>
            <person name="Kallscheuer N."/>
            <person name="Luecker S."/>
            <person name="Lage O.M."/>
            <person name="Pohl T."/>
            <person name="Merkel B.J."/>
            <person name="Hornburger P."/>
            <person name="Mueller R.-W."/>
            <person name="Bruemmer F."/>
            <person name="Labrenz M."/>
            <person name="Spormann A.M."/>
            <person name="Op Den Camp H."/>
            <person name="Overmann J."/>
            <person name="Amann R."/>
            <person name="Jetten M.S.M."/>
            <person name="Mascher T."/>
            <person name="Medema M.H."/>
            <person name="Devos D.P."/>
            <person name="Kaster A.-K."/>
            <person name="Ovreas L."/>
            <person name="Rohde M."/>
            <person name="Galperin M.Y."/>
            <person name="Jogler C."/>
        </authorList>
    </citation>
    <scope>NUCLEOTIDE SEQUENCE [LARGE SCALE GENOMIC DNA]</scope>
    <source>
        <strain evidence="1 2">Pla52n</strain>
    </source>
</reference>
<name>A0A5C6B3W7_9BACT</name>
<protein>
    <submittedName>
        <fullName evidence="1">Uncharacterized protein</fullName>
    </submittedName>
</protein>
<evidence type="ECO:0000313" key="2">
    <source>
        <dbReference type="Proteomes" id="UP000320176"/>
    </source>
</evidence>
<comment type="caution">
    <text evidence="1">The sequence shown here is derived from an EMBL/GenBank/DDBJ whole genome shotgun (WGS) entry which is preliminary data.</text>
</comment>
<dbReference type="Proteomes" id="UP000320176">
    <property type="component" value="Unassembled WGS sequence"/>
</dbReference>
<accession>A0A5C6B3W7</accession>